<feature type="transmembrane region" description="Helical" evidence="11">
    <location>
        <begin position="862"/>
        <end position="881"/>
    </location>
</feature>
<dbReference type="Proteomes" id="UP000008130">
    <property type="component" value="Chromosome"/>
</dbReference>
<keyword evidence="14" id="KW-1185">Reference proteome</keyword>
<dbReference type="GO" id="GO:0046872">
    <property type="term" value="F:metal ion binding"/>
    <property type="evidence" value="ECO:0007669"/>
    <property type="project" value="UniProtKB-KW"/>
</dbReference>
<keyword evidence="5" id="KW-0479">Metal-binding</keyword>
<dbReference type="OrthoDB" id="9807843at2"/>
<dbReference type="InterPro" id="IPR018303">
    <property type="entry name" value="ATPase_P-typ_P_site"/>
</dbReference>
<protein>
    <submittedName>
        <fullName evidence="13">Cation-transporting ATPase Pma1</fullName>
    </submittedName>
</protein>
<evidence type="ECO:0000256" key="3">
    <source>
        <dbReference type="ARBA" id="ARBA00022475"/>
    </source>
</evidence>
<reference evidence="13 14" key="1">
    <citation type="journal article" date="2011" name="J. Bacteriol.">
        <title>Complete genome sequence of Polymorphum gilvum SL003B-26A1T, a crude oil-degrading bacterium from oil-polluted saline soil.</title>
        <authorList>
            <person name="Li S.G."/>
            <person name="Tang Y.Q."/>
            <person name="Nie Y."/>
            <person name="Cai M."/>
            <person name="Wu X.L."/>
        </authorList>
    </citation>
    <scope>NUCLEOTIDE SEQUENCE [LARGE SCALE GENOMIC DNA]</scope>
    <source>
        <strain evidence="14">LMG 25793 / CGMCC 1.9160 / SL003B-26A1</strain>
    </source>
</reference>
<sequence length="897" mass="95957">MAEAYHAKPADDVLAALETSASGLSQEEAEARLRAHGPNRLPEAKKRHVVLRFLAHFHNVLIYVLLASAVITAAMEHFVDTGVILAVVIANAIIGFIQEGRAEKAMESLRSMLAPKAAVLRDGTRRSVDGQDLVPGDIVLLEAGDKVPADMRLLRVHGLQVQEAILTGESVPVEKATAPGAEDAPLGDRSAMAFSGTLVTAGIGRGVVVATGAKSEIGRISSLLSEVEVLTTPLVRQMDVFAKWLTVLILIVAAVLLLFGYFVEHHEFADMFMAVVGLSVAAIPEGLPAVLTITLAVGVQAMARRNAIVRRLPAIETLGSVSVICSDKTGTLTRNEMMVASVAVDRDLFVLEGEGYAPEGAIRLNDRVIEGRDHALLQELARAAALCNDAELHLKEDGWIVEGDPMEGALLALSGKVGLDPRAEADAWARTDAIPFDAKHRFMATLNHDHERRAFAFVKGAPERILAMCAEQRAADGGTQALDDDHWYETAEAIAARGQRVLAFAVRPVEADHTVLDFSDVEGSLILVGLVGLIDPPRPEAIAAVAECREAGIRVKMITGDHAGTAAAIGRQIGLENPDKVLTGADLDALDETDLAAAVLDTDIFARTSPEHKLRLVMALQSHGLTVAMTGDGVNDAPALKRADAGIAMGRKGSEAAKEAAELVLADDNFASIAAAVREGRTVYDNIKKVISWTLPTNAGEAMTIIVALLFGMTLPITPIQILWINLVTAVTLGLALAFEPTEENTMRRPPRPRHEPILTAHLAWQIVLVSGLFFGGVFGVYAYATDRGYPLDLARTMAMNTLVVMEIFYLFFVRSLYGPSLTWAGLRGTPMIWTMAISVTLAQFAITYVPLMQRIFGTAPVPLADGLLIVGVGVVLFAIIEVEKKLRLVAAGGTLR</sequence>
<dbReference type="FunFam" id="3.40.50.1000:FF:000001">
    <property type="entry name" value="Phospholipid-transporting ATPase IC"/>
    <property type="match status" value="1"/>
</dbReference>
<feature type="transmembrane region" description="Helical" evidence="11">
    <location>
        <begin position="49"/>
        <end position="71"/>
    </location>
</feature>
<dbReference type="eggNOG" id="COG0474">
    <property type="taxonomic scope" value="Bacteria"/>
</dbReference>
<dbReference type="GO" id="GO:0005391">
    <property type="term" value="F:P-type sodium:potassium-exchanging transporter activity"/>
    <property type="evidence" value="ECO:0007669"/>
    <property type="project" value="TreeGrafter"/>
</dbReference>
<dbReference type="Pfam" id="PF08282">
    <property type="entry name" value="Hydrolase_3"/>
    <property type="match status" value="1"/>
</dbReference>
<dbReference type="SUPFAM" id="SSF81653">
    <property type="entry name" value="Calcium ATPase, transduction domain A"/>
    <property type="match status" value="1"/>
</dbReference>
<accession>F2IWU2</accession>
<keyword evidence="6" id="KW-0547">Nucleotide-binding</keyword>
<evidence type="ECO:0000256" key="2">
    <source>
        <dbReference type="ARBA" id="ARBA00005675"/>
    </source>
</evidence>
<dbReference type="GO" id="GO:0030007">
    <property type="term" value="P:intracellular potassium ion homeostasis"/>
    <property type="evidence" value="ECO:0007669"/>
    <property type="project" value="TreeGrafter"/>
</dbReference>
<dbReference type="InterPro" id="IPR004014">
    <property type="entry name" value="ATPase_P-typ_cation-transptr_N"/>
</dbReference>
<dbReference type="PANTHER" id="PTHR43294:SF21">
    <property type="entry name" value="CATION TRANSPORTING ATPASE"/>
    <property type="match status" value="1"/>
</dbReference>
<dbReference type="HOGENOM" id="CLU_002360_3_0_5"/>
<dbReference type="InterPro" id="IPR023214">
    <property type="entry name" value="HAD_sf"/>
</dbReference>
<dbReference type="PRINTS" id="PR00120">
    <property type="entry name" value="HATPASE"/>
</dbReference>
<evidence type="ECO:0000256" key="5">
    <source>
        <dbReference type="ARBA" id="ARBA00022723"/>
    </source>
</evidence>
<dbReference type="PROSITE" id="PS00154">
    <property type="entry name" value="ATPASE_E1_E2"/>
    <property type="match status" value="1"/>
</dbReference>
<keyword evidence="8" id="KW-1278">Translocase</keyword>
<dbReference type="SMART" id="SM00831">
    <property type="entry name" value="Cation_ATPase_N"/>
    <property type="match status" value="1"/>
</dbReference>
<dbReference type="InterPro" id="IPR050510">
    <property type="entry name" value="Cation_transp_ATPase_P-type"/>
</dbReference>
<feature type="transmembrane region" description="Helical" evidence="11">
    <location>
        <begin position="830"/>
        <end position="850"/>
    </location>
</feature>
<dbReference type="InterPro" id="IPR036412">
    <property type="entry name" value="HAD-like_sf"/>
</dbReference>
<dbReference type="PANTHER" id="PTHR43294">
    <property type="entry name" value="SODIUM/POTASSIUM-TRANSPORTING ATPASE SUBUNIT ALPHA"/>
    <property type="match status" value="1"/>
</dbReference>
<keyword evidence="4 11" id="KW-0812">Transmembrane</keyword>
<dbReference type="GO" id="GO:0036376">
    <property type="term" value="P:sodium ion export across plasma membrane"/>
    <property type="evidence" value="ECO:0007669"/>
    <property type="project" value="TreeGrafter"/>
</dbReference>
<evidence type="ECO:0000313" key="13">
    <source>
        <dbReference type="EMBL" id="ADZ71519.1"/>
    </source>
</evidence>
<evidence type="ECO:0000256" key="6">
    <source>
        <dbReference type="ARBA" id="ARBA00022741"/>
    </source>
</evidence>
<dbReference type="InterPro" id="IPR044492">
    <property type="entry name" value="P_typ_ATPase_HD_dom"/>
</dbReference>
<evidence type="ECO:0000256" key="8">
    <source>
        <dbReference type="ARBA" id="ARBA00022967"/>
    </source>
</evidence>
<dbReference type="EMBL" id="CP002568">
    <property type="protein sequence ID" value="ADZ71519.1"/>
    <property type="molecule type" value="Genomic_DNA"/>
</dbReference>
<dbReference type="PATRIC" id="fig|991905.3.peg.3181"/>
<dbReference type="SUPFAM" id="SSF81665">
    <property type="entry name" value="Calcium ATPase, transmembrane domain M"/>
    <property type="match status" value="1"/>
</dbReference>
<dbReference type="GO" id="GO:0016887">
    <property type="term" value="F:ATP hydrolysis activity"/>
    <property type="evidence" value="ECO:0007669"/>
    <property type="project" value="InterPro"/>
</dbReference>
<dbReference type="GO" id="GO:1990573">
    <property type="term" value="P:potassium ion import across plasma membrane"/>
    <property type="evidence" value="ECO:0007669"/>
    <property type="project" value="TreeGrafter"/>
</dbReference>
<dbReference type="GO" id="GO:0005524">
    <property type="term" value="F:ATP binding"/>
    <property type="evidence" value="ECO:0007669"/>
    <property type="project" value="UniProtKB-KW"/>
</dbReference>
<dbReference type="Gene3D" id="1.20.1110.10">
    <property type="entry name" value="Calcium-transporting ATPase, transmembrane domain"/>
    <property type="match status" value="1"/>
</dbReference>
<dbReference type="InterPro" id="IPR023299">
    <property type="entry name" value="ATPase_P-typ_cyto_dom_N"/>
</dbReference>
<dbReference type="SFLD" id="SFLDS00003">
    <property type="entry name" value="Haloacid_Dehalogenase"/>
    <property type="match status" value="1"/>
</dbReference>
<feature type="transmembrane region" description="Helical" evidence="11">
    <location>
        <begin position="723"/>
        <end position="742"/>
    </location>
</feature>
<dbReference type="RefSeq" id="WP_013653830.1">
    <property type="nucleotide sequence ID" value="NC_015259.1"/>
</dbReference>
<evidence type="ECO:0000313" key="14">
    <source>
        <dbReference type="Proteomes" id="UP000008130"/>
    </source>
</evidence>
<keyword evidence="3" id="KW-1003">Cell membrane</keyword>
<dbReference type="InterPro" id="IPR001757">
    <property type="entry name" value="P_typ_ATPase"/>
</dbReference>
<evidence type="ECO:0000256" key="4">
    <source>
        <dbReference type="ARBA" id="ARBA00022692"/>
    </source>
</evidence>
<feature type="transmembrane region" description="Helical" evidence="11">
    <location>
        <begin position="797"/>
        <end position="818"/>
    </location>
</feature>
<comment type="subcellular location">
    <subcellularLocation>
        <location evidence="1">Cell membrane</location>
        <topology evidence="1">Multi-pass membrane protein</topology>
    </subcellularLocation>
</comment>
<evidence type="ECO:0000256" key="1">
    <source>
        <dbReference type="ARBA" id="ARBA00004651"/>
    </source>
</evidence>
<dbReference type="GO" id="GO:0006883">
    <property type="term" value="P:intracellular sodium ion homeostasis"/>
    <property type="evidence" value="ECO:0007669"/>
    <property type="project" value="TreeGrafter"/>
</dbReference>
<dbReference type="Pfam" id="PF00122">
    <property type="entry name" value="E1-E2_ATPase"/>
    <property type="match status" value="1"/>
</dbReference>
<dbReference type="SUPFAM" id="SSF56784">
    <property type="entry name" value="HAD-like"/>
    <property type="match status" value="1"/>
</dbReference>
<dbReference type="SFLD" id="SFLDG00002">
    <property type="entry name" value="C1.7:_P-type_atpase_like"/>
    <property type="match status" value="1"/>
</dbReference>
<dbReference type="InterPro" id="IPR023298">
    <property type="entry name" value="ATPase_P-typ_TM_dom_sf"/>
</dbReference>
<dbReference type="KEGG" id="pgv:SL003B_3096"/>
<dbReference type="FunFam" id="2.70.150.10:FF:000016">
    <property type="entry name" value="Calcium-transporting P-type ATPase putative"/>
    <property type="match status" value="1"/>
</dbReference>
<dbReference type="Gene3D" id="3.40.1110.10">
    <property type="entry name" value="Calcium-transporting ATPase, cytoplasmic domain N"/>
    <property type="match status" value="1"/>
</dbReference>
<dbReference type="Gene3D" id="3.40.50.1000">
    <property type="entry name" value="HAD superfamily/HAD-like"/>
    <property type="match status" value="1"/>
</dbReference>
<evidence type="ECO:0000259" key="12">
    <source>
        <dbReference type="SMART" id="SM00831"/>
    </source>
</evidence>
<proteinExistence type="inferred from homology"/>
<dbReference type="PRINTS" id="PR00119">
    <property type="entry name" value="CATATPASE"/>
</dbReference>
<feature type="transmembrane region" description="Helical" evidence="11">
    <location>
        <begin position="244"/>
        <end position="263"/>
    </location>
</feature>
<feature type="transmembrane region" description="Helical" evidence="11">
    <location>
        <begin position="275"/>
        <end position="303"/>
    </location>
</feature>
<dbReference type="Pfam" id="PF00690">
    <property type="entry name" value="Cation_ATPase_N"/>
    <property type="match status" value="1"/>
</dbReference>
<dbReference type="Gene3D" id="2.70.150.10">
    <property type="entry name" value="Calcium-transporting ATPase, cytoplasmic transduction domain A"/>
    <property type="match status" value="1"/>
</dbReference>
<dbReference type="STRING" id="991905.SL003B_3096"/>
<dbReference type="NCBIfam" id="TIGR01494">
    <property type="entry name" value="ATPase_P-type"/>
    <property type="match status" value="2"/>
</dbReference>
<feature type="transmembrane region" description="Helical" evidence="11">
    <location>
        <begin position="763"/>
        <end position="785"/>
    </location>
</feature>
<evidence type="ECO:0000256" key="7">
    <source>
        <dbReference type="ARBA" id="ARBA00022840"/>
    </source>
</evidence>
<evidence type="ECO:0000256" key="9">
    <source>
        <dbReference type="ARBA" id="ARBA00022989"/>
    </source>
</evidence>
<dbReference type="InterPro" id="IPR006068">
    <property type="entry name" value="ATPase_P-typ_cation-transptr_C"/>
</dbReference>
<comment type="similarity">
    <text evidence="2">Belongs to the cation transport ATPase (P-type) (TC 3.A.3) family. Type IIA subfamily.</text>
</comment>
<keyword evidence="10 11" id="KW-0472">Membrane</keyword>
<feature type="transmembrane region" description="Helical" evidence="11">
    <location>
        <begin position="77"/>
        <end position="97"/>
    </location>
</feature>
<dbReference type="SFLD" id="SFLDF00027">
    <property type="entry name" value="p-type_atpase"/>
    <property type="match status" value="1"/>
</dbReference>
<evidence type="ECO:0000256" key="10">
    <source>
        <dbReference type="ARBA" id="ARBA00023136"/>
    </source>
</evidence>
<dbReference type="Pfam" id="PF13246">
    <property type="entry name" value="Cation_ATPase"/>
    <property type="match status" value="1"/>
</dbReference>
<dbReference type="InterPro" id="IPR059000">
    <property type="entry name" value="ATPase_P-type_domA"/>
</dbReference>
<feature type="transmembrane region" description="Helical" evidence="11">
    <location>
        <begin position="698"/>
        <end position="717"/>
    </location>
</feature>
<evidence type="ECO:0000256" key="11">
    <source>
        <dbReference type="SAM" id="Phobius"/>
    </source>
</evidence>
<dbReference type="AlphaFoldDB" id="F2IWU2"/>
<gene>
    <name evidence="13" type="ordered locus">SL003B_3096</name>
</gene>
<organism evidence="13 14">
    <name type="scientific">Polymorphum gilvum (strain LMG 25793 / CGMCC 1.9160 / SL003B-26A1)</name>
    <dbReference type="NCBI Taxonomy" id="991905"/>
    <lineage>
        <taxon>Bacteria</taxon>
        <taxon>Pseudomonadati</taxon>
        <taxon>Pseudomonadota</taxon>
        <taxon>Alphaproteobacteria</taxon>
        <taxon>Rhodobacterales</taxon>
        <taxon>Paracoccaceae</taxon>
        <taxon>Polymorphum</taxon>
    </lineage>
</organism>
<keyword evidence="9 11" id="KW-1133">Transmembrane helix</keyword>
<dbReference type="GO" id="GO:1902600">
    <property type="term" value="P:proton transmembrane transport"/>
    <property type="evidence" value="ECO:0007669"/>
    <property type="project" value="TreeGrafter"/>
</dbReference>
<dbReference type="SUPFAM" id="SSF81660">
    <property type="entry name" value="Metal cation-transporting ATPase, ATP-binding domain N"/>
    <property type="match status" value="1"/>
</dbReference>
<dbReference type="Pfam" id="PF00689">
    <property type="entry name" value="Cation_ATPase_C"/>
    <property type="match status" value="1"/>
</dbReference>
<name>F2IWU2_POLGS</name>
<dbReference type="CDD" id="cd02080">
    <property type="entry name" value="P-type_ATPase_cation"/>
    <property type="match status" value="1"/>
</dbReference>
<dbReference type="GO" id="GO:0005886">
    <property type="term" value="C:plasma membrane"/>
    <property type="evidence" value="ECO:0007669"/>
    <property type="project" value="UniProtKB-SubCell"/>
</dbReference>
<keyword evidence="7" id="KW-0067">ATP-binding</keyword>
<feature type="domain" description="Cation-transporting P-type ATPase N-terminal" evidence="12">
    <location>
        <begin position="4"/>
        <end position="77"/>
    </location>
</feature>
<dbReference type="InterPro" id="IPR008250">
    <property type="entry name" value="ATPase_P-typ_transduc_dom_A_sf"/>
</dbReference>